<feature type="domain" description="T6SS Phospholipase effector Tle1-like catalytic" evidence="2">
    <location>
        <begin position="49"/>
        <end position="162"/>
    </location>
</feature>
<evidence type="ECO:0000313" key="4">
    <source>
        <dbReference type="Proteomes" id="UP000030653"/>
    </source>
</evidence>
<organism evidence="3 4">
    <name type="scientific">Dacryopinax primogenitus (strain DJM 731)</name>
    <name type="common">Brown rot fungus</name>
    <dbReference type="NCBI Taxonomy" id="1858805"/>
    <lineage>
        <taxon>Eukaryota</taxon>
        <taxon>Fungi</taxon>
        <taxon>Dikarya</taxon>
        <taxon>Basidiomycota</taxon>
        <taxon>Agaricomycotina</taxon>
        <taxon>Dacrymycetes</taxon>
        <taxon>Dacrymycetales</taxon>
        <taxon>Dacrymycetaceae</taxon>
        <taxon>Dacryopinax</taxon>
    </lineage>
</organism>
<dbReference type="STRING" id="1858805.M5G7A5"/>
<dbReference type="PANTHER" id="PTHR33840:SF2">
    <property type="entry name" value="TLE1 PHOSPHOLIPASE DOMAIN-CONTAINING PROTEIN"/>
    <property type="match status" value="1"/>
</dbReference>
<feature type="compositionally biased region" description="Basic residues" evidence="1">
    <location>
        <begin position="252"/>
        <end position="261"/>
    </location>
</feature>
<dbReference type="OrthoDB" id="3162439at2759"/>
<dbReference type="PANTHER" id="PTHR33840">
    <property type="match status" value="1"/>
</dbReference>
<accession>M5G7A5</accession>
<name>M5G7A5_DACPD</name>
<dbReference type="RefSeq" id="XP_040626545.1">
    <property type="nucleotide sequence ID" value="XM_040768935.1"/>
</dbReference>
<feature type="region of interest" description="Disordered" evidence="1">
    <location>
        <begin position="233"/>
        <end position="271"/>
    </location>
</feature>
<evidence type="ECO:0000256" key="1">
    <source>
        <dbReference type="SAM" id="MobiDB-lite"/>
    </source>
</evidence>
<dbReference type="Proteomes" id="UP000030653">
    <property type="component" value="Unassembled WGS sequence"/>
</dbReference>
<gene>
    <name evidence="3" type="ORF">DACRYDRAFT_109752</name>
</gene>
<sequence length="477" mass="52975">MTTRTSQPATYGLLQTGDKHGQVVVEDVALTDSPTVGSPTAIHPLPPPKQLILCFDGTSDLFDSANTNVVRLVSYPKKDDSMHQQVYYQAGIGTYIKSGWMMPFMVHLAKVFDMAVAWDICNHIMGGYTFLMQNYALGDKISIFGFSRGAYTARALAGLLENREGWNMSDGFKHTFCNEVEVDFLGVWDTVASVGLFRSKDLPFTASDHHIRVFRHAISLDERRCRLKANQWQEPYAPPNSNAPDEPGTLHPHSRTRRTKRSTSPCPYGTLPPGQSLAGSVDIGGGSWSTDVSDVWFAGGHGDVGGGCAKNVDLCAASRIPLAWMVREIVLSNTGITFDEAALSLDGISLPSPEFGPSILVKNPDGELNTRRVLAEENWVENLDKRYAEDINAPVGDQLKQAFYWWMLEMLPFTYRVPKSKKGPGNWKLSPRLTQFGSPRTLQGEKIRMHVSVQSRMKNSDYSPKVKYGNAQIEWVH</sequence>
<evidence type="ECO:0000259" key="2">
    <source>
        <dbReference type="Pfam" id="PF09994"/>
    </source>
</evidence>
<reference evidence="3 4" key="1">
    <citation type="journal article" date="2012" name="Science">
        <title>The Paleozoic origin of enzymatic lignin decomposition reconstructed from 31 fungal genomes.</title>
        <authorList>
            <person name="Floudas D."/>
            <person name="Binder M."/>
            <person name="Riley R."/>
            <person name="Barry K."/>
            <person name="Blanchette R.A."/>
            <person name="Henrissat B."/>
            <person name="Martinez A.T."/>
            <person name="Otillar R."/>
            <person name="Spatafora J.W."/>
            <person name="Yadav J.S."/>
            <person name="Aerts A."/>
            <person name="Benoit I."/>
            <person name="Boyd A."/>
            <person name="Carlson A."/>
            <person name="Copeland A."/>
            <person name="Coutinho P.M."/>
            <person name="de Vries R.P."/>
            <person name="Ferreira P."/>
            <person name="Findley K."/>
            <person name="Foster B."/>
            <person name="Gaskell J."/>
            <person name="Glotzer D."/>
            <person name="Gorecki P."/>
            <person name="Heitman J."/>
            <person name="Hesse C."/>
            <person name="Hori C."/>
            <person name="Igarashi K."/>
            <person name="Jurgens J.A."/>
            <person name="Kallen N."/>
            <person name="Kersten P."/>
            <person name="Kohler A."/>
            <person name="Kuees U."/>
            <person name="Kumar T.K.A."/>
            <person name="Kuo A."/>
            <person name="LaButti K."/>
            <person name="Larrondo L.F."/>
            <person name="Lindquist E."/>
            <person name="Ling A."/>
            <person name="Lombard V."/>
            <person name="Lucas S."/>
            <person name="Lundell T."/>
            <person name="Martin R."/>
            <person name="McLaughlin D.J."/>
            <person name="Morgenstern I."/>
            <person name="Morin E."/>
            <person name="Murat C."/>
            <person name="Nagy L.G."/>
            <person name="Nolan M."/>
            <person name="Ohm R.A."/>
            <person name="Patyshakuliyeva A."/>
            <person name="Rokas A."/>
            <person name="Ruiz-Duenas F.J."/>
            <person name="Sabat G."/>
            <person name="Salamov A."/>
            <person name="Samejima M."/>
            <person name="Schmutz J."/>
            <person name="Slot J.C."/>
            <person name="St John F."/>
            <person name="Stenlid J."/>
            <person name="Sun H."/>
            <person name="Sun S."/>
            <person name="Syed K."/>
            <person name="Tsang A."/>
            <person name="Wiebenga A."/>
            <person name="Young D."/>
            <person name="Pisabarro A."/>
            <person name="Eastwood D.C."/>
            <person name="Martin F."/>
            <person name="Cullen D."/>
            <person name="Grigoriev I.V."/>
            <person name="Hibbett D.S."/>
        </authorList>
    </citation>
    <scope>NUCLEOTIDE SEQUENCE [LARGE SCALE GENOMIC DNA]</scope>
    <source>
        <strain evidence="3 4">DJM-731 SS1</strain>
    </source>
</reference>
<dbReference type="InterPro" id="IPR018712">
    <property type="entry name" value="Tle1-like_cat"/>
</dbReference>
<dbReference type="OMA" id="GWWVLEF"/>
<dbReference type="HOGENOM" id="CLU_005049_5_0_1"/>
<proteinExistence type="predicted"/>
<dbReference type="Pfam" id="PF09994">
    <property type="entry name" value="T6SS_Tle1-like_cat"/>
    <property type="match status" value="2"/>
</dbReference>
<dbReference type="EMBL" id="JH795869">
    <property type="protein sequence ID" value="EJT99647.1"/>
    <property type="molecule type" value="Genomic_DNA"/>
</dbReference>
<protein>
    <recommendedName>
        <fullName evidence="2">T6SS Phospholipase effector Tle1-like catalytic domain-containing protein</fullName>
    </recommendedName>
</protein>
<dbReference type="AlphaFoldDB" id="M5G7A5"/>
<dbReference type="GeneID" id="63683997"/>
<keyword evidence="4" id="KW-1185">Reference proteome</keyword>
<feature type="domain" description="T6SS Phospholipase effector Tle1-like catalytic" evidence="2">
    <location>
        <begin position="168"/>
        <end position="328"/>
    </location>
</feature>
<evidence type="ECO:0000313" key="3">
    <source>
        <dbReference type="EMBL" id="EJT99647.1"/>
    </source>
</evidence>